<dbReference type="EMBL" id="BAPV01000014">
    <property type="protein sequence ID" value="GBQ89747.1"/>
    <property type="molecule type" value="Genomic_DNA"/>
</dbReference>
<evidence type="ECO:0000313" key="1">
    <source>
        <dbReference type="EMBL" id="GBQ89747.1"/>
    </source>
</evidence>
<sequence>MPPVRPVPSLSCARFSASGLSLKVSAAFTIILCSLAGPSMLAEAASIASAATTGRDTAKDASPLTPEQPAGVPYWDNWTDAQGVSHLTKCKLRNFTLMRMAAHADPQWVNHAQQGQARMVTSIQPAGWKGGWHAPESVQWIIPIQGVWFVQSMDGTRVELNPGDALLSEDIGGKPDAEGHVGHLSGNVGDAPVALMITQFAAAQPSHEPCQTR</sequence>
<dbReference type="Proteomes" id="UP001062776">
    <property type="component" value="Unassembled WGS sequence"/>
</dbReference>
<dbReference type="InterPro" id="IPR011051">
    <property type="entry name" value="RmlC_Cupin_sf"/>
</dbReference>
<protein>
    <recommendedName>
        <fullName evidence="3">Cupin</fullName>
    </recommendedName>
</protein>
<keyword evidence="2" id="KW-1185">Reference proteome</keyword>
<dbReference type="CDD" id="cd07009">
    <property type="entry name" value="cupin_BLL0285-like"/>
    <property type="match status" value="1"/>
</dbReference>
<gene>
    <name evidence="1" type="ORF">AA0535_1874</name>
</gene>
<evidence type="ECO:0000313" key="2">
    <source>
        <dbReference type="Proteomes" id="UP001062776"/>
    </source>
</evidence>
<reference evidence="1" key="1">
    <citation type="submission" date="2013-04" db="EMBL/GenBank/DDBJ databases">
        <title>The genome sequencing project of 58 acetic acid bacteria.</title>
        <authorList>
            <person name="Okamoto-Kainuma A."/>
            <person name="Ishikawa M."/>
            <person name="Umino S."/>
            <person name="Koizumi Y."/>
            <person name="Shiwa Y."/>
            <person name="Yoshikawa H."/>
            <person name="Matsutani M."/>
            <person name="Matsushita K."/>
        </authorList>
    </citation>
    <scope>NUCLEOTIDE SEQUENCE</scope>
    <source>
        <strain evidence="1">NRIC 0535</strain>
    </source>
</reference>
<comment type="caution">
    <text evidence="1">The sequence shown here is derived from an EMBL/GenBank/DDBJ whole genome shotgun (WGS) entry which is preliminary data.</text>
</comment>
<accession>A0ABQ0Q3L1</accession>
<dbReference type="SUPFAM" id="SSF51182">
    <property type="entry name" value="RmlC-like cupins"/>
    <property type="match status" value="1"/>
</dbReference>
<evidence type="ECO:0008006" key="3">
    <source>
        <dbReference type="Google" id="ProtNLM"/>
    </source>
</evidence>
<organism evidence="1 2">
    <name type="scientific">Asaia krungthepensis NRIC 0535</name>
    <dbReference type="NCBI Taxonomy" id="1307925"/>
    <lineage>
        <taxon>Bacteria</taxon>
        <taxon>Pseudomonadati</taxon>
        <taxon>Pseudomonadota</taxon>
        <taxon>Alphaproteobacteria</taxon>
        <taxon>Acetobacterales</taxon>
        <taxon>Acetobacteraceae</taxon>
        <taxon>Asaia</taxon>
    </lineage>
</organism>
<proteinExistence type="predicted"/>
<name>A0ABQ0Q3L1_9PROT</name>